<sequence>KAILRVLKKYITDEEYLEVSRCRSCGSKDLEMKEGCLSCAHCGFSGCD</sequence>
<feature type="non-terminal residue" evidence="1">
    <location>
        <position position="1"/>
    </location>
</feature>
<evidence type="ECO:0000313" key="1">
    <source>
        <dbReference type="EMBL" id="KKL27312.1"/>
    </source>
</evidence>
<gene>
    <name evidence="1" type="ORF">LCGC14_2386390</name>
</gene>
<comment type="caution">
    <text evidence="1">The sequence shown here is derived from an EMBL/GenBank/DDBJ whole genome shotgun (WGS) entry which is preliminary data.</text>
</comment>
<protein>
    <submittedName>
        <fullName evidence="1">Uncharacterized protein</fullName>
    </submittedName>
</protein>
<accession>A0A0F9CLL9</accession>
<organism evidence="1">
    <name type="scientific">marine sediment metagenome</name>
    <dbReference type="NCBI Taxonomy" id="412755"/>
    <lineage>
        <taxon>unclassified sequences</taxon>
        <taxon>metagenomes</taxon>
        <taxon>ecological metagenomes</taxon>
    </lineage>
</organism>
<dbReference type="AlphaFoldDB" id="A0A0F9CLL9"/>
<reference evidence="1" key="1">
    <citation type="journal article" date="2015" name="Nature">
        <title>Complex archaea that bridge the gap between prokaryotes and eukaryotes.</title>
        <authorList>
            <person name="Spang A."/>
            <person name="Saw J.H."/>
            <person name="Jorgensen S.L."/>
            <person name="Zaremba-Niedzwiedzka K."/>
            <person name="Martijn J."/>
            <person name="Lind A.E."/>
            <person name="van Eijk R."/>
            <person name="Schleper C."/>
            <person name="Guy L."/>
            <person name="Ettema T.J."/>
        </authorList>
    </citation>
    <scope>NUCLEOTIDE SEQUENCE</scope>
</reference>
<proteinExistence type="predicted"/>
<dbReference type="EMBL" id="LAZR01035509">
    <property type="protein sequence ID" value="KKL27312.1"/>
    <property type="molecule type" value="Genomic_DNA"/>
</dbReference>
<name>A0A0F9CLL9_9ZZZZ</name>